<proteinExistence type="predicted"/>
<accession>A0A371JKW0</accession>
<keyword evidence="2" id="KW-1185">Reference proteome</keyword>
<dbReference type="RefSeq" id="WP_116186001.1">
    <property type="nucleotide sequence ID" value="NZ_QTJX01000010.1"/>
</dbReference>
<comment type="caution">
    <text evidence="1">The sequence shown here is derived from an EMBL/GenBank/DDBJ whole genome shotgun (WGS) entry which is preliminary data.</text>
</comment>
<organism evidence="1 2">
    <name type="scientific">Flagellimonas nanhaiensis</name>
    <dbReference type="NCBI Taxonomy" id="2292706"/>
    <lineage>
        <taxon>Bacteria</taxon>
        <taxon>Pseudomonadati</taxon>
        <taxon>Bacteroidota</taxon>
        <taxon>Flavobacteriia</taxon>
        <taxon>Flavobacteriales</taxon>
        <taxon>Flavobacteriaceae</taxon>
        <taxon>Flagellimonas</taxon>
    </lineage>
</organism>
<dbReference type="OrthoDB" id="1454013at2"/>
<protein>
    <submittedName>
        <fullName evidence="1">Uncharacterized protein</fullName>
    </submittedName>
</protein>
<evidence type="ECO:0000313" key="1">
    <source>
        <dbReference type="EMBL" id="RDY57566.1"/>
    </source>
</evidence>
<evidence type="ECO:0000313" key="2">
    <source>
        <dbReference type="Proteomes" id="UP000261828"/>
    </source>
</evidence>
<name>A0A371JKW0_9FLAO</name>
<dbReference type="Proteomes" id="UP000261828">
    <property type="component" value="Unassembled WGS sequence"/>
</dbReference>
<sequence length="219" mass="23624">MPFPFAAVPLGLSAISSGFKLFGAGKEKKQTLQDIENYPRQELKNVFKNLKISTKGSDLIKEEASRITAGMVDIAKSGGIRGVLSALPKIQETNNRINKDAAVDIDKQIIEKERLVAGDDARIQQMQEQREREDLAGLGAKLDNADQNLNNGFNQLINTGFAAGNMLGGGIEADPTPKISKVTTNPFGLASTSPFMKMPSVLTSADSLFDQFKPKVGTI</sequence>
<gene>
    <name evidence="1" type="ORF">DX873_18580</name>
</gene>
<dbReference type="AlphaFoldDB" id="A0A371JKW0"/>
<dbReference type="EMBL" id="QTJX01000010">
    <property type="protein sequence ID" value="RDY57566.1"/>
    <property type="molecule type" value="Genomic_DNA"/>
</dbReference>
<reference evidence="1 2" key="1">
    <citation type="submission" date="2018-08" db="EMBL/GenBank/DDBJ databases">
        <title>Muricauda nanhaiensis sp. nov., isolated from seawater of the South China Sea.</title>
        <authorList>
            <person name="Dang Y."/>
        </authorList>
    </citation>
    <scope>NUCLEOTIDE SEQUENCE [LARGE SCALE GENOMIC DNA]</scope>
    <source>
        <strain evidence="1 2">SM1704</strain>
    </source>
</reference>